<feature type="compositionally biased region" description="Low complexity" evidence="1">
    <location>
        <begin position="326"/>
        <end position="353"/>
    </location>
</feature>
<dbReference type="InterPro" id="IPR016024">
    <property type="entry name" value="ARM-type_fold"/>
</dbReference>
<evidence type="ECO:0000313" key="3">
    <source>
        <dbReference type="Proteomes" id="UP000887577"/>
    </source>
</evidence>
<dbReference type="GO" id="GO:0005737">
    <property type="term" value="C:cytoplasm"/>
    <property type="evidence" value="ECO:0007669"/>
    <property type="project" value="TreeGrafter"/>
</dbReference>
<dbReference type="Gene3D" id="1.25.10.10">
    <property type="entry name" value="Leucine-rich Repeat Variant"/>
    <property type="match status" value="1"/>
</dbReference>
<dbReference type="SUPFAM" id="SSF48371">
    <property type="entry name" value="ARM repeat"/>
    <property type="match status" value="1"/>
</dbReference>
<dbReference type="PANTHER" id="PTHR23120:SF0">
    <property type="entry name" value="MAESTRO HEAT-LIKE REPEAT FAMILY MEMBER 1"/>
    <property type="match status" value="1"/>
</dbReference>
<dbReference type="InterPro" id="IPR048465">
    <property type="entry name" value="Maestro-like_HEAT"/>
</dbReference>
<proteinExistence type="predicted"/>
<dbReference type="Pfam" id="PF21047">
    <property type="entry name" value="HEAT_Maestro"/>
    <property type="match status" value="1"/>
</dbReference>
<sequence length="509" mass="55994">MITHASDFPPLSTLLARLTPRIVDSLSAVRHLAIEAVWLSFQLTFLHKGQATQNGGEEDMIGDGGDDTTLFNLQQFKAIHLGFDGKLEPSKGREAIIEISKQIECHLPQSQLQTYISALFKMLNDKQNNVSTAVALLLSIVLKDRGRLLNSEAEIIISTILEHLPLVHSITQTYADLLNALTYFSDEQLNIVVEILLKQPLPYSPEIIDSWKSLSKNSYQFSGACDQILDSLNCLSAAVENGSGGSGDKAYLSHYEIVDLSGGVIVKLVKPLICSNFAALTQLLNGVEDDEELKKRIPQILYTIFHNLSSVIDSQYPSANPMPPLSSISPSSPGNTSSSTTTSTTSTSDGTSSMIKKKRDPFVITAELKRISPSPAALIAESLKTLLQRIKAENVIEAMNGERAWTQLIQSDSYISAIGVACRSLCDYYPGYMRSLMLLSMGNVQSPCNYLRISSAAILSALITRCPGGENNGQFDETILDKVVEELKHFVKDKHLLVRKTKPHYFRML</sequence>
<keyword evidence="3" id="KW-1185">Reference proteome</keyword>
<evidence type="ECO:0000256" key="1">
    <source>
        <dbReference type="SAM" id="MobiDB-lite"/>
    </source>
</evidence>
<dbReference type="PANTHER" id="PTHR23120">
    <property type="entry name" value="MAESTRO-RELATED HEAT DOMAIN-CONTAINING"/>
    <property type="match status" value="1"/>
</dbReference>
<dbReference type="InterPro" id="IPR011989">
    <property type="entry name" value="ARM-like"/>
</dbReference>
<protein>
    <submittedName>
        <fullName evidence="4">RNA polymerase II assembly factor Rtp1 C-terminal domain-containing protein</fullName>
    </submittedName>
</protein>
<dbReference type="WBParaSite" id="PSU_v2.g20748.t1">
    <property type="protein sequence ID" value="PSU_v2.g20748.t1"/>
    <property type="gene ID" value="PSU_v2.g20748"/>
</dbReference>
<dbReference type="AlphaFoldDB" id="A0A914YTH9"/>
<evidence type="ECO:0000259" key="2">
    <source>
        <dbReference type="Pfam" id="PF21047"/>
    </source>
</evidence>
<organism evidence="3 4">
    <name type="scientific">Panagrolaimus superbus</name>
    <dbReference type="NCBI Taxonomy" id="310955"/>
    <lineage>
        <taxon>Eukaryota</taxon>
        <taxon>Metazoa</taxon>
        <taxon>Ecdysozoa</taxon>
        <taxon>Nematoda</taxon>
        <taxon>Chromadorea</taxon>
        <taxon>Rhabditida</taxon>
        <taxon>Tylenchina</taxon>
        <taxon>Panagrolaimomorpha</taxon>
        <taxon>Panagrolaimoidea</taxon>
        <taxon>Panagrolaimidae</taxon>
        <taxon>Panagrolaimus</taxon>
    </lineage>
</organism>
<accession>A0A914YTH9</accession>
<dbReference type="Proteomes" id="UP000887577">
    <property type="component" value="Unplaced"/>
</dbReference>
<reference evidence="4" key="1">
    <citation type="submission" date="2022-11" db="UniProtKB">
        <authorList>
            <consortium name="WormBaseParasite"/>
        </authorList>
    </citation>
    <scope>IDENTIFICATION</scope>
</reference>
<evidence type="ECO:0000313" key="4">
    <source>
        <dbReference type="WBParaSite" id="PSU_v2.g20748.t1"/>
    </source>
</evidence>
<dbReference type="InterPro" id="IPR045206">
    <property type="entry name" value="Maestro_heat-like_prot"/>
</dbReference>
<feature type="region of interest" description="Disordered" evidence="1">
    <location>
        <begin position="322"/>
        <end position="354"/>
    </location>
</feature>
<name>A0A914YTH9_9BILA</name>
<feature type="domain" description="Maestro-like HEAT-repeats" evidence="2">
    <location>
        <begin position="6"/>
        <end position="218"/>
    </location>
</feature>